<dbReference type="NCBIfam" id="NF005093">
    <property type="entry name" value="PRK06522.2-4"/>
    <property type="match status" value="1"/>
</dbReference>
<dbReference type="EMBL" id="JAESWB010000168">
    <property type="protein sequence ID" value="MBL4952577.1"/>
    <property type="molecule type" value="Genomic_DNA"/>
</dbReference>
<dbReference type="Pfam" id="PF02558">
    <property type="entry name" value="ApbA"/>
    <property type="match status" value="1"/>
</dbReference>
<protein>
    <recommendedName>
        <fullName evidence="5 11">2-dehydropantoate 2-reductase</fullName>
        <ecNumber evidence="4 11">1.1.1.169</ecNumber>
    </recommendedName>
    <alternativeName>
        <fullName evidence="9 11">Ketopantoate reductase</fullName>
    </alternativeName>
</protein>
<dbReference type="NCBIfam" id="TIGR00745">
    <property type="entry name" value="apbA_panE"/>
    <property type="match status" value="1"/>
</dbReference>
<dbReference type="Pfam" id="PF08546">
    <property type="entry name" value="ApbA_C"/>
    <property type="match status" value="1"/>
</dbReference>
<evidence type="ECO:0000256" key="2">
    <source>
        <dbReference type="ARBA" id="ARBA00004994"/>
    </source>
</evidence>
<feature type="domain" description="Ketopantoate reductase C-terminal" evidence="13">
    <location>
        <begin position="176"/>
        <end position="293"/>
    </location>
</feature>
<dbReference type="InterPro" id="IPR013328">
    <property type="entry name" value="6PGD_dom2"/>
</dbReference>
<evidence type="ECO:0000259" key="12">
    <source>
        <dbReference type="Pfam" id="PF02558"/>
    </source>
</evidence>
<comment type="catalytic activity">
    <reaction evidence="10 11">
        <text>(R)-pantoate + NADP(+) = 2-dehydropantoate + NADPH + H(+)</text>
        <dbReference type="Rhea" id="RHEA:16233"/>
        <dbReference type="ChEBI" id="CHEBI:11561"/>
        <dbReference type="ChEBI" id="CHEBI:15378"/>
        <dbReference type="ChEBI" id="CHEBI:15980"/>
        <dbReference type="ChEBI" id="CHEBI:57783"/>
        <dbReference type="ChEBI" id="CHEBI:58349"/>
        <dbReference type="EC" id="1.1.1.169"/>
    </reaction>
</comment>
<keyword evidence="8 11" id="KW-0560">Oxidoreductase</keyword>
<evidence type="ECO:0000256" key="10">
    <source>
        <dbReference type="ARBA" id="ARBA00048793"/>
    </source>
</evidence>
<dbReference type="RefSeq" id="WP_202653830.1">
    <property type="nucleotide sequence ID" value="NZ_JAESWB010000168.1"/>
</dbReference>
<accession>A0ABS1TMU0</accession>
<dbReference type="InterPro" id="IPR003710">
    <property type="entry name" value="ApbA"/>
</dbReference>
<dbReference type="SUPFAM" id="SSF48179">
    <property type="entry name" value="6-phosphogluconate dehydrogenase C-terminal domain-like"/>
    <property type="match status" value="1"/>
</dbReference>
<dbReference type="InterPro" id="IPR036291">
    <property type="entry name" value="NAD(P)-bd_dom_sf"/>
</dbReference>
<dbReference type="InterPro" id="IPR013332">
    <property type="entry name" value="KPR_N"/>
</dbReference>
<proteinExistence type="inferred from homology"/>
<dbReference type="PANTHER" id="PTHR43765">
    <property type="entry name" value="2-DEHYDROPANTOATE 2-REDUCTASE-RELATED"/>
    <property type="match status" value="1"/>
</dbReference>
<name>A0ABS1TMU0_9BACI</name>
<evidence type="ECO:0000256" key="4">
    <source>
        <dbReference type="ARBA" id="ARBA00013014"/>
    </source>
</evidence>
<dbReference type="InterPro" id="IPR008927">
    <property type="entry name" value="6-PGluconate_DH-like_C_sf"/>
</dbReference>
<evidence type="ECO:0000256" key="7">
    <source>
        <dbReference type="ARBA" id="ARBA00022857"/>
    </source>
</evidence>
<evidence type="ECO:0000256" key="6">
    <source>
        <dbReference type="ARBA" id="ARBA00022655"/>
    </source>
</evidence>
<reference evidence="14 15" key="1">
    <citation type="submission" date="2021-01" db="EMBL/GenBank/DDBJ databases">
        <title>Genome public.</title>
        <authorList>
            <person name="Liu C."/>
            <person name="Sun Q."/>
        </authorList>
    </citation>
    <scope>NUCLEOTIDE SEQUENCE [LARGE SCALE GENOMIC DNA]</scope>
    <source>
        <strain evidence="14 15">YIM B02564</strain>
    </source>
</reference>
<comment type="function">
    <text evidence="1 11">Catalyzes the NADPH-dependent reduction of ketopantoate into pantoic acid.</text>
</comment>
<keyword evidence="14" id="KW-0238">DNA-binding</keyword>
<evidence type="ECO:0000256" key="1">
    <source>
        <dbReference type="ARBA" id="ARBA00002919"/>
    </source>
</evidence>
<evidence type="ECO:0000313" key="14">
    <source>
        <dbReference type="EMBL" id="MBL4952577.1"/>
    </source>
</evidence>
<dbReference type="SUPFAM" id="SSF51735">
    <property type="entry name" value="NAD(P)-binding Rossmann-fold domains"/>
    <property type="match status" value="1"/>
</dbReference>
<dbReference type="Gene3D" id="1.10.1040.10">
    <property type="entry name" value="N-(1-d-carboxylethyl)-l-norvaline Dehydrogenase, domain 2"/>
    <property type="match status" value="1"/>
</dbReference>
<sequence length="301" mass="33570">MKVGVVGAGSIGLLFAAYLSRKFDVTVYTRTKAQAKEINTHGILVKKGAGRKEYLVNALPFGEWQAREDLSIITVKQYQLAGILAKINQWSALPKNLLFLQNGMAHLQQIETILNGNLFVGSVEHGATRENFNTVSHNGMGVTNVAVFRGDLQPLRQFIAAAPKDFPFVYQEQYNQMLVKKLIVNAVINPLTAILEVNNGALIDNFYYYQVAEKLFKEITLILALKNESEYFQQVLDICRKTADNRSSMLKDIEANRVTEIDAILGYILAEAKKQKKEAPLCQSLYLLIKGKETNKGGIVA</sequence>
<dbReference type="PANTHER" id="PTHR43765:SF2">
    <property type="entry name" value="2-DEHYDROPANTOATE 2-REDUCTASE"/>
    <property type="match status" value="1"/>
</dbReference>
<dbReference type="EC" id="1.1.1.169" evidence="4 11"/>
<keyword evidence="6 11" id="KW-0566">Pantothenate biosynthesis</keyword>
<evidence type="ECO:0000256" key="9">
    <source>
        <dbReference type="ARBA" id="ARBA00032024"/>
    </source>
</evidence>
<feature type="domain" description="Ketopantoate reductase N-terminal" evidence="12">
    <location>
        <begin position="3"/>
        <end position="148"/>
    </location>
</feature>
<organism evidence="14 15">
    <name type="scientific">Neobacillus paridis</name>
    <dbReference type="NCBI Taxonomy" id="2803862"/>
    <lineage>
        <taxon>Bacteria</taxon>
        <taxon>Bacillati</taxon>
        <taxon>Bacillota</taxon>
        <taxon>Bacilli</taxon>
        <taxon>Bacillales</taxon>
        <taxon>Bacillaceae</taxon>
        <taxon>Neobacillus</taxon>
    </lineage>
</organism>
<evidence type="ECO:0000259" key="13">
    <source>
        <dbReference type="Pfam" id="PF08546"/>
    </source>
</evidence>
<evidence type="ECO:0000313" key="15">
    <source>
        <dbReference type="Proteomes" id="UP000623967"/>
    </source>
</evidence>
<comment type="similarity">
    <text evidence="3 11">Belongs to the ketopantoate reductase family.</text>
</comment>
<keyword evidence="15" id="KW-1185">Reference proteome</keyword>
<gene>
    <name evidence="14" type="ORF">JK635_10170</name>
</gene>
<dbReference type="Proteomes" id="UP000623967">
    <property type="component" value="Unassembled WGS sequence"/>
</dbReference>
<comment type="pathway">
    <text evidence="2 11">Cofactor biosynthesis; (R)-pantothenate biosynthesis; (R)-pantoate from 3-methyl-2-oxobutanoate: step 2/2.</text>
</comment>
<keyword evidence="7 11" id="KW-0521">NADP</keyword>
<evidence type="ECO:0000256" key="5">
    <source>
        <dbReference type="ARBA" id="ARBA00019465"/>
    </source>
</evidence>
<evidence type="ECO:0000256" key="11">
    <source>
        <dbReference type="RuleBase" id="RU362068"/>
    </source>
</evidence>
<evidence type="ECO:0000256" key="8">
    <source>
        <dbReference type="ARBA" id="ARBA00023002"/>
    </source>
</evidence>
<evidence type="ECO:0000256" key="3">
    <source>
        <dbReference type="ARBA" id="ARBA00007870"/>
    </source>
</evidence>
<dbReference type="InterPro" id="IPR013752">
    <property type="entry name" value="KPA_reductase"/>
</dbReference>
<comment type="caution">
    <text evidence="14">The sequence shown here is derived from an EMBL/GenBank/DDBJ whole genome shotgun (WGS) entry which is preliminary data.</text>
</comment>
<dbReference type="Gene3D" id="3.40.50.720">
    <property type="entry name" value="NAD(P)-binding Rossmann-like Domain"/>
    <property type="match status" value="1"/>
</dbReference>
<dbReference type="GO" id="GO:0008677">
    <property type="term" value="F:2-dehydropantoate 2-reductase activity"/>
    <property type="evidence" value="ECO:0007669"/>
    <property type="project" value="UniProtKB-EC"/>
</dbReference>
<dbReference type="InterPro" id="IPR050838">
    <property type="entry name" value="Ketopantoate_reductase"/>
</dbReference>
<dbReference type="GO" id="GO:0003677">
    <property type="term" value="F:DNA binding"/>
    <property type="evidence" value="ECO:0007669"/>
    <property type="project" value="UniProtKB-KW"/>
</dbReference>